<dbReference type="SUPFAM" id="SSF49373">
    <property type="entry name" value="Invasin/intimin cell-adhesion fragments"/>
    <property type="match status" value="1"/>
</dbReference>
<feature type="domain" description="BIG2" evidence="1">
    <location>
        <begin position="318"/>
        <end position="394"/>
    </location>
</feature>
<sequence length="396" mass="43284">MEKIGIDATKHLHSEIRNQKEASCKEEGYTGDKYCTDCGTKLSSGNTIAKTENHSWNKGVITKKPTCAETGVKTYTCSICSKTKTENIAKTTKHLHTEIRNKKAATCGETGYTGDTYCTDCGTKISSGKTIAKLTTHTWDEGKVTTEPTCTAKGVRTFTCSICAKTKTASIAATGHQHTEIRKKKDATCGEDGYTGNTYCTDCKKTISYGQTIKKTGNHTWDDGKVTKEPTCTANGVTTFTCIVCKKTKTRSIKATGHSYGEYVVVKEPTTTEKGLKSKTCSACGKVYSVTLAKISSSKTTTKTPTTSSQNARTRKITTKKIKLNRKKLTLKKGKTFKFKVTLTPINSRDRITYVTSSKKVVKVYRNGRIKALKKGKAKITVISGTKKFVCKVTVK</sequence>
<evidence type="ECO:0000313" key="3">
    <source>
        <dbReference type="Proteomes" id="UP000284598"/>
    </source>
</evidence>
<dbReference type="Pfam" id="PF02368">
    <property type="entry name" value="Big_2"/>
    <property type="match status" value="1"/>
</dbReference>
<dbReference type="Gene3D" id="2.60.40.1080">
    <property type="match status" value="1"/>
</dbReference>
<dbReference type="AlphaFoldDB" id="A0A413RVX5"/>
<dbReference type="InterPro" id="IPR003343">
    <property type="entry name" value="Big_2"/>
</dbReference>
<organism evidence="2 3">
    <name type="scientific">Eubacterium ventriosum</name>
    <dbReference type="NCBI Taxonomy" id="39496"/>
    <lineage>
        <taxon>Bacteria</taxon>
        <taxon>Bacillati</taxon>
        <taxon>Bacillota</taxon>
        <taxon>Clostridia</taxon>
        <taxon>Eubacteriales</taxon>
        <taxon>Eubacteriaceae</taxon>
        <taxon>Eubacterium</taxon>
    </lineage>
</organism>
<evidence type="ECO:0000313" key="2">
    <source>
        <dbReference type="EMBL" id="RHA52543.1"/>
    </source>
</evidence>
<accession>A0A413RVX5</accession>
<comment type="caution">
    <text evidence="2">The sequence shown here is derived from an EMBL/GenBank/DDBJ whole genome shotgun (WGS) entry which is preliminary data.</text>
</comment>
<dbReference type="EMBL" id="QSFO01000014">
    <property type="protein sequence ID" value="RHA52543.1"/>
    <property type="molecule type" value="Genomic_DNA"/>
</dbReference>
<dbReference type="Proteomes" id="UP000284598">
    <property type="component" value="Unassembled WGS sequence"/>
</dbReference>
<gene>
    <name evidence="2" type="ORF">DW929_10740</name>
</gene>
<reference evidence="2 3" key="1">
    <citation type="submission" date="2018-08" db="EMBL/GenBank/DDBJ databases">
        <title>A genome reference for cultivated species of the human gut microbiota.</title>
        <authorList>
            <person name="Zou Y."/>
            <person name="Xue W."/>
            <person name="Luo G."/>
        </authorList>
    </citation>
    <scope>NUCLEOTIDE SEQUENCE [LARGE SCALE GENOMIC DNA]</scope>
    <source>
        <strain evidence="2 3">AM43-2</strain>
    </source>
</reference>
<protein>
    <recommendedName>
        <fullName evidence="1">BIG2 domain-containing protein</fullName>
    </recommendedName>
</protein>
<name>A0A413RVX5_9FIRM</name>
<dbReference type="InterPro" id="IPR008964">
    <property type="entry name" value="Invasin/intimin_cell_adhesion"/>
</dbReference>
<evidence type="ECO:0000259" key="1">
    <source>
        <dbReference type="SMART" id="SM00635"/>
    </source>
</evidence>
<dbReference type="SMART" id="SM00635">
    <property type="entry name" value="BID_2"/>
    <property type="match status" value="1"/>
</dbReference>
<proteinExistence type="predicted"/>